<reference evidence="4" key="1">
    <citation type="submission" date="2018-03" db="EMBL/GenBank/DDBJ databases">
        <authorList>
            <person name="Sun L."/>
            <person name="Liu H."/>
            <person name="Chen W."/>
            <person name="Huang K."/>
            <person name="Liu W."/>
            <person name="Gao X."/>
        </authorList>
    </citation>
    <scope>NUCLEOTIDE SEQUENCE [LARGE SCALE GENOMIC DNA]</scope>
    <source>
        <strain evidence="4">SH9</strain>
    </source>
</reference>
<dbReference type="Proteomes" id="UP000239772">
    <property type="component" value="Unassembled WGS sequence"/>
</dbReference>
<dbReference type="Pfam" id="PF11666">
    <property type="entry name" value="DUF2933"/>
    <property type="match status" value="1"/>
</dbReference>
<dbReference type="RefSeq" id="WP_106340595.1">
    <property type="nucleotide sequence ID" value="NZ_PVZS01000049.1"/>
</dbReference>
<keyword evidence="2" id="KW-1133">Transmembrane helix</keyword>
<dbReference type="EMBL" id="PVZS01000049">
    <property type="protein sequence ID" value="PSC02558.1"/>
    <property type="molecule type" value="Genomic_DNA"/>
</dbReference>
<protein>
    <recommendedName>
        <fullName evidence="5">DUF2933 domain-containing protein</fullName>
    </recommendedName>
</protein>
<gene>
    <name evidence="3" type="ORF">SLNSH_23465</name>
</gene>
<feature type="transmembrane region" description="Helical" evidence="2">
    <location>
        <begin position="21"/>
        <end position="39"/>
    </location>
</feature>
<organism evidence="3 4">
    <name type="scientific">Alsobacter soli</name>
    <dbReference type="NCBI Taxonomy" id="2109933"/>
    <lineage>
        <taxon>Bacteria</taxon>
        <taxon>Pseudomonadati</taxon>
        <taxon>Pseudomonadota</taxon>
        <taxon>Alphaproteobacteria</taxon>
        <taxon>Hyphomicrobiales</taxon>
        <taxon>Alsobacteraceae</taxon>
        <taxon>Alsobacter</taxon>
    </lineage>
</organism>
<evidence type="ECO:0000313" key="4">
    <source>
        <dbReference type="Proteomes" id="UP000239772"/>
    </source>
</evidence>
<feature type="transmembrane region" description="Helical" evidence="2">
    <location>
        <begin position="45"/>
        <end position="64"/>
    </location>
</feature>
<evidence type="ECO:0000313" key="3">
    <source>
        <dbReference type="EMBL" id="PSC02558.1"/>
    </source>
</evidence>
<accession>A0A2T1HLP9</accession>
<keyword evidence="4" id="KW-1185">Reference proteome</keyword>
<feature type="region of interest" description="Disordered" evidence="1">
    <location>
        <begin position="68"/>
        <end position="87"/>
    </location>
</feature>
<name>A0A2T1HLP9_9HYPH</name>
<keyword evidence="2" id="KW-0472">Membrane</keyword>
<sequence>MTPHDLSEPRHEGTNSFWRSAAGLGLAVLLAVAAFYLLAEHQAHLFGVLPYLFLLACPLMHMFMHGGHHHHHGSPGGAGARPDEPGR</sequence>
<keyword evidence="2" id="KW-0812">Transmembrane</keyword>
<dbReference type="AlphaFoldDB" id="A0A2T1HLP9"/>
<evidence type="ECO:0000256" key="2">
    <source>
        <dbReference type="SAM" id="Phobius"/>
    </source>
</evidence>
<comment type="caution">
    <text evidence="3">The sequence shown here is derived from an EMBL/GenBank/DDBJ whole genome shotgun (WGS) entry which is preliminary data.</text>
</comment>
<evidence type="ECO:0000256" key="1">
    <source>
        <dbReference type="SAM" id="MobiDB-lite"/>
    </source>
</evidence>
<proteinExistence type="predicted"/>
<dbReference type="InterPro" id="IPR021682">
    <property type="entry name" value="DUF2933"/>
</dbReference>
<evidence type="ECO:0008006" key="5">
    <source>
        <dbReference type="Google" id="ProtNLM"/>
    </source>
</evidence>